<evidence type="ECO:0000313" key="1">
    <source>
        <dbReference type="EMBL" id="MBB3841601.1"/>
    </source>
</evidence>
<organism evidence="1 2">
    <name type="scientific">Runella defluvii</name>
    <dbReference type="NCBI Taxonomy" id="370973"/>
    <lineage>
        <taxon>Bacteria</taxon>
        <taxon>Pseudomonadati</taxon>
        <taxon>Bacteroidota</taxon>
        <taxon>Cytophagia</taxon>
        <taxon>Cytophagales</taxon>
        <taxon>Spirosomataceae</taxon>
        <taxon>Runella</taxon>
    </lineage>
</organism>
<proteinExistence type="predicted"/>
<reference evidence="1 2" key="1">
    <citation type="submission" date="2020-08" db="EMBL/GenBank/DDBJ databases">
        <title>Genomic Encyclopedia of Type Strains, Phase IV (KMG-IV): sequencing the most valuable type-strain genomes for metagenomic binning, comparative biology and taxonomic classification.</title>
        <authorList>
            <person name="Goeker M."/>
        </authorList>
    </citation>
    <scope>NUCLEOTIDE SEQUENCE [LARGE SCALE GENOMIC DNA]</scope>
    <source>
        <strain evidence="1 2">DSM 17976</strain>
    </source>
</reference>
<evidence type="ECO:0000313" key="2">
    <source>
        <dbReference type="Proteomes" id="UP000541352"/>
    </source>
</evidence>
<accession>A0A7W5ZT35</accession>
<protein>
    <submittedName>
        <fullName evidence="1">Uncharacterized protein</fullName>
    </submittedName>
</protein>
<name>A0A7W5ZT35_9BACT</name>
<comment type="caution">
    <text evidence="1">The sequence shown here is derived from an EMBL/GenBank/DDBJ whole genome shotgun (WGS) entry which is preliminary data.</text>
</comment>
<dbReference type="AlphaFoldDB" id="A0A7W5ZT35"/>
<dbReference type="EMBL" id="JACIBY010000019">
    <property type="protein sequence ID" value="MBB3841601.1"/>
    <property type="molecule type" value="Genomic_DNA"/>
</dbReference>
<dbReference type="Proteomes" id="UP000541352">
    <property type="component" value="Unassembled WGS sequence"/>
</dbReference>
<sequence>MTNPIRRVVTGHTEDGTVFFVVNGMALEECMIH</sequence>
<keyword evidence="2" id="KW-1185">Reference proteome</keyword>
<gene>
    <name evidence="1" type="ORF">FHS57_005630</name>
</gene>